<dbReference type="RefSeq" id="WP_343957192.1">
    <property type="nucleotide sequence ID" value="NZ_BAAAMN010000026.1"/>
</dbReference>
<gene>
    <name evidence="9" type="ORF">GCM10009720_15290</name>
</gene>
<evidence type="ECO:0000256" key="4">
    <source>
        <dbReference type="ARBA" id="ARBA00022833"/>
    </source>
</evidence>
<feature type="domain" description="Peptidase M48" evidence="8">
    <location>
        <begin position="161"/>
        <end position="277"/>
    </location>
</feature>
<dbReference type="Gene3D" id="3.30.2010.10">
    <property type="entry name" value="Metalloproteases ('zincins'), catalytic domain"/>
    <property type="match status" value="1"/>
</dbReference>
<evidence type="ECO:0000259" key="8">
    <source>
        <dbReference type="Pfam" id="PF01435"/>
    </source>
</evidence>
<protein>
    <submittedName>
        <fullName evidence="9">M56 family metallopeptidase</fullName>
    </submittedName>
</protein>
<keyword evidence="7" id="KW-0472">Membrane</keyword>
<dbReference type="CDD" id="cd07326">
    <property type="entry name" value="M56_BlaR1_MecR1_like"/>
    <property type="match status" value="1"/>
</dbReference>
<feature type="transmembrane region" description="Helical" evidence="7">
    <location>
        <begin position="6"/>
        <end position="22"/>
    </location>
</feature>
<keyword evidence="3 6" id="KW-0378">Hydrolase</keyword>
<evidence type="ECO:0000256" key="2">
    <source>
        <dbReference type="ARBA" id="ARBA00022723"/>
    </source>
</evidence>
<sequence length="323" mass="35262">MLTPYLLALLAVLLAWPVPMWLQRAKWPSRAPGATLVLWQAIGLSGGLALVSAPLTWGLQPFGSGILTAGSKLLQVLLSDGIAGVFNDPRWEPLGLAAVTLSGILFGHLTLVLLHTAFTTFRQRKKHREFVELLSASLQEHDHGLDQTSQTANNTRVLPVEHPLAYCLPAAQQSITVVSRGLLNQLSAEQLSAVLTHESAHLTQRHDLLRLVFQAWHKAVPWFPATSVAVDEVTELTEIMADDVALTQHQTRDLTSALAHTLEQQAQDTGQQMAPHHQHPAQVASRRLRRLIGPRRPLGSCRVSLVIILSGLLVIGPAFISLV</sequence>
<evidence type="ECO:0000256" key="5">
    <source>
        <dbReference type="ARBA" id="ARBA00023049"/>
    </source>
</evidence>
<comment type="similarity">
    <text evidence="6">Belongs to the peptidase M48 family.</text>
</comment>
<dbReference type="Proteomes" id="UP001501461">
    <property type="component" value="Unassembled WGS sequence"/>
</dbReference>
<keyword evidence="7" id="KW-1133">Transmembrane helix</keyword>
<evidence type="ECO:0000313" key="9">
    <source>
        <dbReference type="EMBL" id="GAA2035697.1"/>
    </source>
</evidence>
<dbReference type="PANTHER" id="PTHR34978:SF3">
    <property type="entry name" value="SLR0241 PROTEIN"/>
    <property type="match status" value="1"/>
</dbReference>
<comment type="caution">
    <text evidence="9">The sequence shown here is derived from an EMBL/GenBank/DDBJ whole genome shotgun (WGS) entry which is preliminary data.</text>
</comment>
<keyword evidence="2" id="KW-0479">Metal-binding</keyword>
<keyword evidence="1 6" id="KW-0645">Protease</keyword>
<dbReference type="Pfam" id="PF01435">
    <property type="entry name" value="Peptidase_M48"/>
    <property type="match status" value="1"/>
</dbReference>
<feature type="transmembrane region" description="Helical" evidence="7">
    <location>
        <begin position="34"/>
        <end position="57"/>
    </location>
</feature>
<dbReference type="InterPro" id="IPR001915">
    <property type="entry name" value="Peptidase_M48"/>
</dbReference>
<evidence type="ECO:0000256" key="7">
    <source>
        <dbReference type="SAM" id="Phobius"/>
    </source>
</evidence>
<proteinExistence type="inferred from homology"/>
<dbReference type="InterPro" id="IPR052173">
    <property type="entry name" value="Beta-lactam_resp_regulator"/>
</dbReference>
<accession>A0ABP5FZW4</accession>
<evidence type="ECO:0000256" key="6">
    <source>
        <dbReference type="RuleBase" id="RU003983"/>
    </source>
</evidence>
<evidence type="ECO:0000313" key="10">
    <source>
        <dbReference type="Proteomes" id="UP001501461"/>
    </source>
</evidence>
<evidence type="ECO:0000256" key="1">
    <source>
        <dbReference type="ARBA" id="ARBA00022670"/>
    </source>
</evidence>
<evidence type="ECO:0000256" key="3">
    <source>
        <dbReference type="ARBA" id="ARBA00022801"/>
    </source>
</evidence>
<dbReference type="PANTHER" id="PTHR34978">
    <property type="entry name" value="POSSIBLE SENSOR-TRANSDUCER PROTEIN BLAR"/>
    <property type="match status" value="1"/>
</dbReference>
<keyword evidence="5 6" id="KW-0482">Metalloprotease</keyword>
<name>A0ABP5FZW4_9MICC</name>
<feature type="transmembrane region" description="Helical" evidence="7">
    <location>
        <begin position="94"/>
        <end position="118"/>
    </location>
</feature>
<reference evidence="10" key="1">
    <citation type="journal article" date="2019" name="Int. J. Syst. Evol. Microbiol.">
        <title>The Global Catalogue of Microorganisms (GCM) 10K type strain sequencing project: providing services to taxonomists for standard genome sequencing and annotation.</title>
        <authorList>
            <consortium name="The Broad Institute Genomics Platform"/>
            <consortium name="The Broad Institute Genome Sequencing Center for Infectious Disease"/>
            <person name="Wu L."/>
            <person name="Ma J."/>
        </authorList>
    </citation>
    <scope>NUCLEOTIDE SEQUENCE [LARGE SCALE GENOMIC DNA]</scope>
    <source>
        <strain evidence="10">JCM 13595</strain>
    </source>
</reference>
<keyword evidence="10" id="KW-1185">Reference proteome</keyword>
<keyword evidence="4 6" id="KW-0862">Zinc</keyword>
<keyword evidence="7" id="KW-0812">Transmembrane</keyword>
<feature type="transmembrane region" description="Helical" evidence="7">
    <location>
        <begin position="299"/>
        <end position="320"/>
    </location>
</feature>
<comment type="cofactor">
    <cofactor evidence="6">
        <name>Zn(2+)</name>
        <dbReference type="ChEBI" id="CHEBI:29105"/>
    </cofactor>
    <text evidence="6">Binds 1 zinc ion per subunit.</text>
</comment>
<organism evidence="9 10">
    <name type="scientific">Yaniella flava</name>
    <dbReference type="NCBI Taxonomy" id="287930"/>
    <lineage>
        <taxon>Bacteria</taxon>
        <taxon>Bacillati</taxon>
        <taxon>Actinomycetota</taxon>
        <taxon>Actinomycetes</taxon>
        <taxon>Micrococcales</taxon>
        <taxon>Micrococcaceae</taxon>
        <taxon>Yaniella</taxon>
    </lineage>
</organism>
<dbReference type="EMBL" id="BAAAMN010000026">
    <property type="protein sequence ID" value="GAA2035697.1"/>
    <property type="molecule type" value="Genomic_DNA"/>
</dbReference>